<dbReference type="Proteomes" id="UP000177707">
    <property type="component" value="Unassembled WGS sequence"/>
</dbReference>
<evidence type="ECO:0000259" key="9">
    <source>
        <dbReference type="PROSITE" id="PS51387"/>
    </source>
</evidence>
<keyword evidence="3" id="KW-0285">Flavoprotein</keyword>
<keyword evidence="8" id="KW-0175">Coiled coil</keyword>
<dbReference type="Gene3D" id="3.30.70.2740">
    <property type="match status" value="1"/>
</dbReference>
<dbReference type="Pfam" id="PF02913">
    <property type="entry name" value="FAD-oxidase_C"/>
    <property type="match status" value="1"/>
</dbReference>
<dbReference type="PANTHER" id="PTHR11748:SF111">
    <property type="entry name" value="D-LACTATE DEHYDROGENASE, MITOCHONDRIAL-RELATED"/>
    <property type="match status" value="1"/>
</dbReference>
<comment type="caution">
    <text evidence="10">The sequence shown here is derived from an EMBL/GenBank/DDBJ whole genome shotgun (WGS) entry which is preliminary data.</text>
</comment>
<dbReference type="InterPro" id="IPR004113">
    <property type="entry name" value="FAD-bd_oxidored_4_C"/>
</dbReference>
<evidence type="ECO:0000256" key="4">
    <source>
        <dbReference type="ARBA" id="ARBA00022827"/>
    </source>
</evidence>
<protein>
    <recommendedName>
        <fullName evidence="7">D-lactate dehydrogenase (cytochrome)</fullName>
        <ecNumber evidence="7">1.1.2.4</ecNumber>
    </recommendedName>
</protein>
<comment type="similarity">
    <text evidence="2">Belongs to the FAD-binding oxidoreductase/transferase type 4 family.</text>
</comment>
<gene>
    <name evidence="10" type="ORF">A3A96_04410</name>
</gene>
<evidence type="ECO:0000256" key="6">
    <source>
        <dbReference type="ARBA" id="ARBA00023002"/>
    </source>
</evidence>
<evidence type="ECO:0000256" key="5">
    <source>
        <dbReference type="ARBA" id="ARBA00022946"/>
    </source>
</evidence>
<organism evidence="10 11">
    <name type="scientific">Candidatus Zambryskibacteria bacterium RIFCSPLOWO2_01_FULL_39_39</name>
    <dbReference type="NCBI Taxonomy" id="1802758"/>
    <lineage>
        <taxon>Bacteria</taxon>
        <taxon>Candidatus Zambryskiibacteriota</taxon>
    </lineage>
</organism>
<evidence type="ECO:0000256" key="8">
    <source>
        <dbReference type="SAM" id="Coils"/>
    </source>
</evidence>
<evidence type="ECO:0000256" key="2">
    <source>
        <dbReference type="ARBA" id="ARBA00008000"/>
    </source>
</evidence>
<dbReference type="InterPro" id="IPR016166">
    <property type="entry name" value="FAD-bd_PCMH"/>
</dbReference>
<dbReference type="Gene3D" id="3.30.465.10">
    <property type="match status" value="2"/>
</dbReference>
<evidence type="ECO:0000313" key="10">
    <source>
        <dbReference type="EMBL" id="OHB01769.1"/>
    </source>
</evidence>
<sequence>MMTSEEIKEILSPILAGDIHIEQEMLEKYSHDASLFEVKPQVVIFPKNSSDVQAIMKWVGENKKEHPKLSVTARSAGTDMSGGAINDSIILDFTRYMNTVREIKDGVGVVEPGCFYRDFEKETLKQGLFMPAYTASREICAVGGMAGNNAGGENTVKYGKVEDFIAHLRVVFTDGNEYLIKPTDREGLEDKSREESLEGKIYREISELIFQNKEKIMSAKPNVSKNSAGYYLWNVWDEQGQVFDLCKLIIGSQGTLGIITEIGFKLVRKPAYGSLLAIFMPSLEKLPEVVGEVMTFKPDSFETYDDYSLKLAIKFFFDFFAQMGFVNAIRLGLQFIPELRLLLVHGIPKLTLLVQFTGENKEEVQNRLAELQKKITHFGLKSRLAKSEIEAEKYWEVRRQSFNMLRKHVHRRRTAPFIDDIIVKPEYLPEFLPKVEAVLSEYKLIYTIAGHAGDGNFHIIPLMNLESPYSSDQILEISQKIYTLVLEYKGSITAEHNDGIIRTPYLEKMYGAEIVQLFKKTKEIFDFFYILNPGKKVGGTFEDIKNKLIRKNN</sequence>
<dbReference type="InterPro" id="IPR016164">
    <property type="entry name" value="FAD-linked_Oxase-like_C"/>
</dbReference>
<dbReference type="GO" id="GO:0008720">
    <property type="term" value="F:D-lactate dehydrogenase (NAD+) activity"/>
    <property type="evidence" value="ECO:0007669"/>
    <property type="project" value="TreeGrafter"/>
</dbReference>
<dbReference type="GO" id="GO:0004458">
    <property type="term" value="F:D-lactate dehydrogenase (cytochrome) activity"/>
    <property type="evidence" value="ECO:0007669"/>
    <property type="project" value="UniProtKB-EC"/>
</dbReference>
<evidence type="ECO:0000256" key="3">
    <source>
        <dbReference type="ARBA" id="ARBA00022630"/>
    </source>
</evidence>
<comment type="cofactor">
    <cofactor evidence="1">
        <name>FAD</name>
        <dbReference type="ChEBI" id="CHEBI:57692"/>
    </cofactor>
</comment>
<dbReference type="PANTHER" id="PTHR11748">
    <property type="entry name" value="D-LACTATE DEHYDROGENASE"/>
    <property type="match status" value="1"/>
</dbReference>
<keyword evidence="5" id="KW-0809">Transit peptide</keyword>
<proteinExistence type="inferred from homology"/>
<dbReference type="Pfam" id="PF01565">
    <property type="entry name" value="FAD_binding_4"/>
    <property type="match status" value="1"/>
</dbReference>
<keyword evidence="4" id="KW-0274">FAD</keyword>
<evidence type="ECO:0000256" key="7">
    <source>
        <dbReference type="ARBA" id="ARBA00038897"/>
    </source>
</evidence>
<dbReference type="EC" id="1.1.2.4" evidence="7"/>
<dbReference type="GO" id="GO:1903457">
    <property type="term" value="P:lactate catabolic process"/>
    <property type="evidence" value="ECO:0007669"/>
    <property type="project" value="TreeGrafter"/>
</dbReference>
<keyword evidence="6" id="KW-0560">Oxidoreductase</keyword>
<evidence type="ECO:0000256" key="1">
    <source>
        <dbReference type="ARBA" id="ARBA00001974"/>
    </source>
</evidence>
<dbReference type="InterPro" id="IPR016169">
    <property type="entry name" value="FAD-bd_PCMH_sub2"/>
</dbReference>
<accession>A0A1G2TX84</accession>
<dbReference type="GO" id="GO:0071949">
    <property type="term" value="F:FAD binding"/>
    <property type="evidence" value="ECO:0007669"/>
    <property type="project" value="InterPro"/>
</dbReference>
<feature type="domain" description="FAD-binding PCMH-type" evidence="9">
    <location>
        <begin position="36"/>
        <end position="269"/>
    </location>
</feature>
<dbReference type="STRING" id="1802758.A3A96_04410"/>
<dbReference type="EMBL" id="MHWB01000010">
    <property type="protein sequence ID" value="OHB01769.1"/>
    <property type="molecule type" value="Genomic_DNA"/>
</dbReference>
<dbReference type="SUPFAM" id="SSF55103">
    <property type="entry name" value="FAD-linked oxidases, C-terminal domain"/>
    <property type="match status" value="1"/>
</dbReference>
<dbReference type="PROSITE" id="PS51387">
    <property type="entry name" value="FAD_PCMH"/>
    <property type="match status" value="1"/>
</dbReference>
<reference evidence="10 11" key="1">
    <citation type="journal article" date="2016" name="Nat. Commun.">
        <title>Thousands of microbial genomes shed light on interconnected biogeochemical processes in an aquifer system.</title>
        <authorList>
            <person name="Anantharaman K."/>
            <person name="Brown C.T."/>
            <person name="Hug L.A."/>
            <person name="Sharon I."/>
            <person name="Castelle C.J."/>
            <person name="Probst A.J."/>
            <person name="Thomas B.C."/>
            <person name="Singh A."/>
            <person name="Wilkins M.J."/>
            <person name="Karaoz U."/>
            <person name="Brodie E.L."/>
            <person name="Williams K.H."/>
            <person name="Hubbard S.S."/>
            <person name="Banfield J.F."/>
        </authorList>
    </citation>
    <scope>NUCLEOTIDE SEQUENCE [LARGE SCALE GENOMIC DNA]</scope>
</reference>
<dbReference type="AlphaFoldDB" id="A0A1G2TX84"/>
<evidence type="ECO:0000313" key="11">
    <source>
        <dbReference type="Proteomes" id="UP000177707"/>
    </source>
</evidence>
<dbReference type="SUPFAM" id="SSF56176">
    <property type="entry name" value="FAD-binding/transporter-associated domain-like"/>
    <property type="match status" value="1"/>
</dbReference>
<dbReference type="InterPro" id="IPR036318">
    <property type="entry name" value="FAD-bd_PCMH-like_sf"/>
</dbReference>
<feature type="coiled-coil region" evidence="8">
    <location>
        <begin position="354"/>
        <end position="381"/>
    </location>
</feature>
<dbReference type="InterPro" id="IPR006094">
    <property type="entry name" value="Oxid_FAD_bind_N"/>
</dbReference>
<name>A0A1G2TX84_9BACT</name>